<dbReference type="AlphaFoldDB" id="A0A919SKT6"/>
<gene>
    <name evidence="2" type="ORF">Aau02nite_61810</name>
</gene>
<feature type="domain" description="Putative restriction endonuclease" evidence="1">
    <location>
        <begin position="31"/>
        <end position="189"/>
    </location>
</feature>
<dbReference type="RefSeq" id="WP_246595566.1">
    <property type="nucleotide sequence ID" value="NZ_BAABEA010000002.1"/>
</dbReference>
<dbReference type="Gene3D" id="3.90.1570.10">
    <property type="entry name" value="tt1808, chain A"/>
    <property type="match status" value="1"/>
</dbReference>
<protein>
    <recommendedName>
        <fullName evidence="1">Putative restriction endonuclease domain-containing protein</fullName>
    </recommendedName>
</protein>
<proteinExistence type="predicted"/>
<dbReference type="EMBL" id="BOQL01000052">
    <property type="protein sequence ID" value="GIM74610.1"/>
    <property type="molecule type" value="Genomic_DNA"/>
</dbReference>
<evidence type="ECO:0000313" key="3">
    <source>
        <dbReference type="Proteomes" id="UP000681340"/>
    </source>
</evidence>
<dbReference type="InterPro" id="IPR012296">
    <property type="entry name" value="Nuclease_put_TT1808"/>
</dbReference>
<dbReference type="Proteomes" id="UP000681340">
    <property type="component" value="Unassembled WGS sequence"/>
</dbReference>
<dbReference type="CDD" id="cd06260">
    <property type="entry name" value="DUF820-like"/>
    <property type="match status" value="1"/>
</dbReference>
<accession>A0A919SKT6</accession>
<dbReference type="InterPro" id="IPR008538">
    <property type="entry name" value="Uma2"/>
</dbReference>
<reference evidence="2" key="1">
    <citation type="submission" date="2021-03" db="EMBL/GenBank/DDBJ databases">
        <title>Whole genome shotgun sequence of Actinoplanes auranticolor NBRC 12245.</title>
        <authorList>
            <person name="Komaki H."/>
            <person name="Tamura T."/>
        </authorList>
    </citation>
    <scope>NUCLEOTIDE SEQUENCE</scope>
    <source>
        <strain evidence="2">NBRC 12245</strain>
    </source>
</reference>
<evidence type="ECO:0000259" key="1">
    <source>
        <dbReference type="Pfam" id="PF05685"/>
    </source>
</evidence>
<dbReference type="PANTHER" id="PTHR35400">
    <property type="entry name" value="SLR1083 PROTEIN"/>
    <property type="match status" value="1"/>
</dbReference>
<dbReference type="PANTHER" id="PTHR35400:SF3">
    <property type="entry name" value="SLL1072 PROTEIN"/>
    <property type="match status" value="1"/>
</dbReference>
<sequence length="206" mass="22740">MVIGDPLEEEPMTAAVHLSDKRDWTVDDVASLPEDLHYELINGRLALTPAPMPIHSFIARMTANALDVNCPDGLMPGEDSSVLIDSRNEPRPDVLVMRETGANRSPVLAADVVLVVEVVSPSSAVSDRHEKAQLYAYAGIPAYWIIDPLAERITLTELLLGAGGSYQQRLQTDGLLTIARPWEVTLDLPGWTRRRDRIREVTPPDK</sequence>
<evidence type="ECO:0000313" key="2">
    <source>
        <dbReference type="EMBL" id="GIM74610.1"/>
    </source>
</evidence>
<dbReference type="InterPro" id="IPR011335">
    <property type="entry name" value="Restrct_endonuc-II-like"/>
</dbReference>
<name>A0A919SKT6_9ACTN</name>
<organism evidence="2 3">
    <name type="scientific">Actinoplanes auranticolor</name>
    <dbReference type="NCBI Taxonomy" id="47988"/>
    <lineage>
        <taxon>Bacteria</taxon>
        <taxon>Bacillati</taxon>
        <taxon>Actinomycetota</taxon>
        <taxon>Actinomycetes</taxon>
        <taxon>Micromonosporales</taxon>
        <taxon>Micromonosporaceae</taxon>
        <taxon>Actinoplanes</taxon>
    </lineage>
</organism>
<dbReference type="SUPFAM" id="SSF52980">
    <property type="entry name" value="Restriction endonuclease-like"/>
    <property type="match status" value="1"/>
</dbReference>
<dbReference type="Pfam" id="PF05685">
    <property type="entry name" value="Uma2"/>
    <property type="match status" value="1"/>
</dbReference>
<keyword evidence="3" id="KW-1185">Reference proteome</keyword>
<comment type="caution">
    <text evidence="2">The sequence shown here is derived from an EMBL/GenBank/DDBJ whole genome shotgun (WGS) entry which is preliminary data.</text>
</comment>